<dbReference type="SMART" id="SM00577">
    <property type="entry name" value="CPDc"/>
    <property type="match status" value="1"/>
</dbReference>
<keyword evidence="1" id="KW-0812">Transmembrane</keyword>
<dbReference type="STRING" id="2163413.A0A4P6XJ40"/>
<keyword evidence="1" id="KW-0472">Membrane</keyword>
<evidence type="ECO:0000313" key="4">
    <source>
        <dbReference type="Proteomes" id="UP000292447"/>
    </source>
</evidence>
<dbReference type="AlphaFoldDB" id="A0A4P6XJ40"/>
<dbReference type="SUPFAM" id="SSF56784">
    <property type="entry name" value="HAD-like"/>
    <property type="match status" value="1"/>
</dbReference>
<dbReference type="Pfam" id="PF03031">
    <property type="entry name" value="NIF"/>
    <property type="match status" value="1"/>
</dbReference>
<dbReference type="GO" id="GO:0016791">
    <property type="term" value="F:phosphatase activity"/>
    <property type="evidence" value="ECO:0007669"/>
    <property type="project" value="InterPro"/>
</dbReference>
<dbReference type="Gene3D" id="3.40.50.1000">
    <property type="entry name" value="HAD superfamily/HAD-like"/>
    <property type="match status" value="1"/>
</dbReference>
<dbReference type="InterPro" id="IPR050365">
    <property type="entry name" value="TIM50"/>
</dbReference>
<feature type="transmembrane region" description="Helical" evidence="1">
    <location>
        <begin position="63"/>
        <end position="86"/>
    </location>
</feature>
<keyword evidence="1" id="KW-1133">Transmembrane helix</keyword>
<dbReference type="InterPro" id="IPR036412">
    <property type="entry name" value="HAD-like_sf"/>
</dbReference>
<feature type="domain" description="FCP1 homology" evidence="2">
    <location>
        <begin position="156"/>
        <end position="337"/>
    </location>
</feature>
<keyword evidence="4" id="KW-1185">Reference proteome</keyword>
<name>A0A4P6XJ40_9ASCO</name>
<dbReference type="InterPro" id="IPR023214">
    <property type="entry name" value="HAD_sf"/>
</dbReference>
<dbReference type="PANTHER" id="PTHR12210">
    <property type="entry name" value="DULLARD PROTEIN PHOSPHATASE"/>
    <property type="match status" value="1"/>
</dbReference>
<dbReference type="Proteomes" id="UP000292447">
    <property type="component" value="Chromosome I"/>
</dbReference>
<reference evidence="4" key="1">
    <citation type="submission" date="2019-03" db="EMBL/GenBank/DDBJ databases">
        <title>Snf2 controls pulcherriminic acid biosynthesis and connects pigmentation and antifungal activity of the yeast Metschnikowia pulcherrima.</title>
        <authorList>
            <person name="Gore-Lloyd D."/>
            <person name="Sumann I."/>
            <person name="Brachmann A.O."/>
            <person name="Schneeberger K."/>
            <person name="Ortiz-Merino R.A."/>
            <person name="Moreno-Beltran M."/>
            <person name="Schlaefli M."/>
            <person name="Kirner P."/>
            <person name="Santos Kron A."/>
            <person name="Wolfe K.H."/>
            <person name="Piel J."/>
            <person name="Ahrens C.H."/>
            <person name="Henk D."/>
            <person name="Freimoser F.M."/>
        </authorList>
    </citation>
    <scope>NUCLEOTIDE SEQUENCE [LARGE SCALE GENOMIC DNA]</scope>
    <source>
        <strain evidence="4">APC 1.2</strain>
    </source>
</reference>
<sequence>MNSLKKLVVSLEPLYPNATSLDPEITQVEDEKTPYATEFPSTPCEPIIEENETIQKRPRWRAAVALAAAILHMLMVRPFLLLWLLISFPFTYIFGSGYQDVGLLPAAASLADDINEKTALLKEEKIMANHVKSPTASKYILPPPPRLFPLLRNPDKRRKKKVLVLDLDETLIHSLSRGAPRLFGSGENSHMIELRVNNVATLYHVHKRPFCDFFLKEVSKWYELQIFTASVKEYADPIIDWLEGDIVDYKNAAPGELPKVFTKRYYRNDCTFRQGVGYIKNLSTFFPKDDELKNVIILDNSPVSYALHEDNAVMIEGWINDQSDRDLLNILPMLYSLSICIDVRFILGLRSGEKLFENL</sequence>
<dbReference type="InterPro" id="IPR011948">
    <property type="entry name" value="Dullard_phosphatase"/>
</dbReference>
<evidence type="ECO:0000256" key="1">
    <source>
        <dbReference type="SAM" id="Phobius"/>
    </source>
</evidence>
<proteinExistence type="predicted"/>
<accession>A0A4P6XJ40</accession>
<dbReference type="NCBIfam" id="TIGR02251">
    <property type="entry name" value="HIF-SF_euk"/>
    <property type="match status" value="1"/>
</dbReference>
<organism evidence="3 4">
    <name type="scientific">Metschnikowia aff. pulcherrima</name>
    <dbReference type="NCBI Taxonomy" id="2163413"/>
    <lineage>
        <taxon>Eukaryota</taxon>
        <taxon>Fungi</taxon>
        <taxon>Dikarya</taxon>
        <taxon>Ascomycota</taxon>
        <taxon>Saccharomycotina</taxon>
        <taxon>Pichiomycetes</taxon>
        <taxon>Metschnikowiaceae</taxon>
        <taxon>Metschnikowia</taxon>
    </lineage>
</organism>
<dbReference type="CDD" id="cd07521">
    <property type="entry name" value="HAD_FCP1-like"/>
    <property type="match status" value="1"/>
</dbReference>
<dbReference type="EMBL" id="CP034456">
    <property type="protein sequence ID" value="QBM85878.1"/>
    <property type="molecule type" value="Genomic_DNA"/>
</dbReference>
<evidence type="ECO:0000259" key="2">
    <source>
        <dbReference type="PROSITE" id="PS50969"/>
    </source>
</evidence>
<protein>
    <submittedName>
        <fullName evidence="3">CTD nuclear envelope phosphatase 1</fullName>
    </submittedName>
</protein>
<gene>
    <name evidence="3" type="primary">MPUL0A05080</name>
    <name evidence="3" type="ORF">METSCH_A05080</name>
</gene>
<dbReference type="InterPro" id="IPR004274">
    <property type="entry name" value="FCP1_dom"/>
</dbReference>
<evidence type="ECO:0000313" key="3">
    <source>
        <dbReference type="EMBL" id="QBM85878.1"/>
    </source>
</evidence>
<dbReference type="PROSITE" id="PS50969">
    <property type="entry name" value="FCP1"/>
    <property type="match status" value="1"/>
</dbReference>